<name>A0A087EH38_9BIFI</name>
<dbReference type="RefSeq" id="WP_152571212.1">
    <property type="nucleotide sequence ID" value="NZ_JGZU01000005.1"/>
</dbReference>
<protein>
    <submittedName>
        <fullName evidence="1">Uncharacterized protein</fullName>
    </submittedName>
</protein>
<dbReference type="AlphaFoldDB" id="A0A087EH38"/>
<reference evidence="1 2" key="1">
    <citation type="submission" date="2014-03" db="EMBL/GenBank/DDBJ databases">
        <title>Genomics of Bifidobacteria.</title>
        <authorList>
            <person name="Ventura M."/>
            <person name="Milani C."/>
            <person name="Lugli G.A."/>
        </authorList>
    </citation>
    <scope>NUCLEOTIDE SEQUENCE [LARGE SCALE GENOMIC DNA]</scope>
    <source>
        <strain evidence="1 2">JCM 13495</strain>
    </source>
</reference>
<comment type="caution">
    <text evidence="1">The sequence shown here is derived from an EMBL/GenBank/DDBJ whole genome shotgun (WGS) entry which is preliminary data.</text>
</comment>
<sequence>MGLLNALNNMSGSMGTILGALIAIVANVVSVILQRSLSKSDELRIVRRNEYFQVIRITNMIDDNLRKLPQAIITKEDSASSAQEKDQFGVKVIDMIVHTRTSLNEEALRMDLVADPNVSDAPRQYQRTIEDFFNKVMNENEGKFKSVKWNNLQHRLNKQRSLFLKAMRNDINIK</sequence>
<keyword evidence="2" id="KW-1185">Reference proteome</keyword>
<dbReference type="EMBL" id="JGZU01000005">
    <property type="protein sequence ID" value="KFJ07089.1"/>
    <property type="molecule type" value="Genomic_DNA"/>
</dbReference>
<accession>A0A087EH38</accession>
<evidence type="ECO:0000313" key="1">
    <source>
        <dbReference type="EMBL" id="KFJ07089.1"/>
    </source>
</evidence>
<proteinExistence type="predicted"/>
<dbReference type="Proteomes" id="UP000029080">
    <property type="component" value="Unassembled WGS sequence"/>
</dbReference>
<organism evidence="1 2">
    <name type="scientific">Bifidobacterium tsurumiense</name>
    <dbReference type="NCBI Taxonomy" id="356829"/>
    <lineage>
        <taxon>Bacteria</taxon>
        <taxon>Bacillati</taxon>
        <taxon>Actinomycetota</taxon>
        <taxon>Actinomycetes</taxon>
        <taxon>Bifidobacteriales</taxon>
        <taxon>Bifidobacteriaceae</taxon>
        <taxon>Bifidobacterium</taxon>
    </lineage>
</organism>
<gene>
    <name evidence="1" type="ORF">BITS_1513</name>
</gene>
<evidence type="ECO:0000313" key="2">
    <source>
        <dbReference type="Proteomes" id="UP000029080"/>
    </source>
</evidence>